<sequence>MGKPQTSMFLEWMKLNKFDTKANELTYSDAPSAFVWDKKAKVWKTRQKNESIGRLYYVPPGCGDNYYLRCLLTVVRGATCFEDYMKYNNVQYSSFLEACYARGLLGDDQEYIDGIIEASQWASARALRSLFVSLLAADTLARPMEVWTNTWEYLSDDILHRQRRTFENPELRLS</sequence>
<comment type="caution">
    <text evidence="1">The sequence shown here is derived from an EMBL/GenBank/DDBJ whole genome shotgun (WGS) entry which is preliminary data.</text>
</comment>
<proteinExistence type="predicted"/>
<keyword evidence="2" id="KW-1185">Reference proteome</keyword>
<accession>A0ABD3DB74</accession>
<gene>
    <name evidence="1" type="ORF">CASFOL_017467</name>
</gene>
<organism evidence="1 2">
    <name type="scientific">Castilleja foliolosa</name>
    <dbReference type="NCBI Taxonomy" id="1961234"/>
    <lineage>
        <taxon>Eukaryota</taxon>
        <taxon>Viridiplantae</taxon>
        <taxon>Streptophyta</taxon>
        <taxon>Embryophyta</taxon>
        <taxon>Tracheophyta</taxon>
        <taxon>Spermatophyta</taxon>
        <taxon>Magnoliopsida</taxon>
        <taxon>eudicotyledons</taxon>
        <taxon>Gunneridae</taxon>
        <taxon>Pentapetalae</taxon>
        <taxon>asterids</taxon>
        <taxon>lamiids</taxon>
        <taxon>Lamiales</taxon>
        <taxon>Orobanchaceae</taxon>
        <taxon>Pedicularideae</taxon>
        <taxon>Castillejinae</taxon>
        <taxon>Castilleja</taxon>
    </lineage>
</organism>
<reference evidence="2" key="1">
    <citation type="journal article" date="2024" name="IScience">
        <title>Strigolactones Initiate the Formation of Haustorium-like Structures in Castilleja.</title>
        <authorList>
            <person name="Buerger M."/>
            <person name="Peterson D."/>
            <person name="Chory J."/>
        </authorList>
    </citation>
    <scope>NUCLEOTIDE SEQUENCE [LARGE SCALE GENOMIC DNA]</scope>
</reference>
<evidence type="ECO:0000313" key="1">
    <source>
        <dbReference type="EMBL" id="KAL3639560.1"/>
    </source>
</evidence>
<dbReference type="Proteomes" id="UP001632038">
    <property type="component" value="Unassembled WGS sequence"/>
</dbReference>
<name>A0ABD3DB74_9LAMI</name>
<evidence type="ECO:0000313" key="2">
    <source>
        <dbReference type="Proteomes" id="UP001632038"/>
    </source>
</evidence>
<dbReference type="PANTHER" id="PTHR10492">
    <property type="match status" value="1"/>
</dbReference>
<dbReference type="AlphaFoldDB" id="A0ABD3DB74"/>
<dbReference type="PANTHER" id="PTHR10492:SF101">
    <property type="entry name" value="ATP-DEPENDENT DNA HELICASE"/>
    <property type="match status" value="1"/>
</dbReference>
<protein>
    <submittedName>
        <fullName evidence="1">Uncharacterized protein</fullName>
    </submittedName>
</protein>
<dbReference type="EMBL" id="JAVIJP010000018">
    <property type="protein sequence ID" value="KAL3639560.1"/>
    <property type="molecule type" value="Genomic_DNA"/>
</dbReference>